<dbReference type="GO" id="GO:0032190">
    <property type="term" value="F:acrosin binding"/>
    <property type="evidence" value="ECO:0007669"/>
    <property type="project" value="TreeGrafter"/>
</dbReference>
<dbReference type="InterPro" id="IPR001507">
    <property type="entry name" value="ZP_dom"/>
</dbReference>
<keyword evidence="2" id="KW-0732">Signal</keyword>
<dbReference type="GO" id="GO:0031012">
    <property type="term" value="C:extracellular matrix"/>
    <property type="evidence" value="ECO:0007669"/>
    <property type="project" value="TreeGrafter"/>
</dbReference>
<dbReference type="Pfam" id="PF00100">
    <property type="entry name" value="Zona_pellucida"/>
    <property type="match status" value="1"/>
</dbReference>
<reference evidence="4" key="1">
    <citation type="submission" date="2025-08" db="UniProtKB">
        <authorList>
            <consortium name="Ensembl"/>
        </authorList>
    </citation>
    <scope>IDENTIFICATION</scope>
</reference>
<dbReference type="SMART" id="SM00241">
    <property type="entry name" value="ZP"/>
    <property type="match status" value="1"/>
</dbReference>
<dbReference type="Gene3D" id="2.60.40.3210">
    <property type="entry name" value="Zona pellucida, ZP-N domain"/>
    <property type="match status" value="1"/>
</dbReference>
<sequence length="367" mass="40587">MSLVACILWTLFSGSLGGPVPVTDEVQTYHHLPMFLDAPEPVIAQELFLPVPHKRPVPAGITSLLLPVERPQQSVQGTGTRAVEVFCGGDGIRVDRFQVRSWTNPYLFSLGTCRVTKVTPRFLYFHYKLTECGGESQIVGGQLVYSFTLSYTPPPPQGFAIRVMALTLPLHCHYNRFHYSYKVGFRPQVQPKTFLKSTRSKLSFSLTVCNEHWEPVPEGQEFVLGELVYFIAQSGVLLAGESLYVDSCYATSTKDPDSQLRVDIITNYGCMTDSRREGSSSYFLSAGGAVLKFSVDALLFRAVSQVLYLHCSMSVSLTTSHVSKSCNYNTAAGRWEELEASPSVCSCCDSTCTDGQDGEFRTSNVEN</sequence>
<reference evidence="4" key="2">
    <citation type="submission" date="2025-09" db="UniProtKB">
        <authorList>
            <consortium name="Ensembl"/>
        </authorList>
    </citation>
    <scope>IDENTIFICATION</scope>
</reference>
<dbReference type="InParanoid" id="A0A3Q3FRG3"/>
<feature type="domain" description="ZP" evidence="3">
    <location>
        <begin position="86"/>
        <end position="333"/>
    </location>
</feature>
<feature type="signal peptide" evidence="2">
    <location>
        <begin position="1"/>
        <end position="17"/>
    </location>
</feature>
<evidence type="ECO:0000256" key="1">
    <source>
        <dbReference type="ARBA" id="ARBA00023157"/>
    </source>
</evidence>
<dbReference type="GO" id="GO:0007339">
    <property type="term" value="P:binding of sperm to zona pellucida"/>
    <property type="evidence" value="ECO:0007669"/>
    <property type="project" value="TreeGrafter"/>
</dbReference>
<dbReference type="InterPro" id="IPR042235">
    <property type="entry name" value="ZP-C_dom"/>
</dbReference>
<organism evidence="4 5">
    <name type="scientific">Labrus bergylta</name>
    <name type="common">ballan wrasse</name>
    <dbReference type="NCBI Taxonomy" id="56723"/>
    <lineage>
        <taxon>Eukaryota</taxon>
        <taxon>Metazoa</taxon>
        <taxon>Chordata</taxon>
        <taxon>Craniata</taxon>
        <taxon>Vertebrata</taxon>
        <taxon>Euteleostomi</taxon>
        <taxon>Actinopterygii</taxon>
        <taxon>Neopterygii</taxon>
        <taxon>Teleostei</taxon>
        <taxon>Neoteleostei</taxon>
        <taxon>Acanthomorphata</taxon>
        <taxon>Eupercaria</taxon>
        <taxon>Labriformes</taxon>
        <taxon>Labridae</taxon>
        <taxon>Labrus</taxon>
    </lineage>
</organism>
<proteinExistence type="predicted"/>
<evidence type="ECO:0000256" key="2">
    <source>
        <dbReference type="SAM" id="SignalP"/>
    </source>
</evidence>
<evidence type="ECO:0000313" key="4">
    <source>
        <dbReference type="Ensembl" id="ENSLBEP00000023156.1"/>
    </source>
</evidence>
<dbReference type="Proteomes" id="UP000261660">
    <property type="component" value="Unplaced"/>
</dbReference>
<dbReference type="Ensembl" id="ENSLBET00000024364.1">
    <property type="protein sequence ID" value="ENSLBEP00000023156.1"/>
    <property type="gene ID" value="ENSLBEG00000017734.1"/>
</dbReference>
<protein>
    <recommendedName>
        <fullName evidence="3">ZP domain-containing protein</fullName>
    </recommendedName>
</protein>
<accession>A0A3Q3FRG3</accession>
<dbReference type="InterPro" id="IPR055355">
    <property type="entry name" value="ZP-C"/>
</dbReference>
<dbReference type="GeneTree" id="ENSGT01030000234567"/>
<dbReference type="AlphaFoldDB" id="A0A3Q3FRG3"/>
<dbReference type="PROSITE" id="PS51034">
    <property type="entry name" value="ZP_2"/>
    <property type="match status" value="1"/>
</dbReference>
<dbReference type="FunFam" id="2.60.40.4100:FF:000002">
    <property type="entry name" value="Zona pellucida sperm-binding protein 3"/>
    <property type="match status" value="1"/>
</dbReference>
<dbReference type="STRING" id="56723.ENSLBEP00000023156"/>
<dbReference type="GO" id="GO:0035803">
    <property type="term" value="P:egg coat formation"/>
    <property type="evidence" value="ECO:0007669"/>
    <property type="project" value="TreeGrafter"/>
</dbReference>
<keyword evidence="1" id="KW-1015">Disulfide bond</keyword>
<evidence type="ECO:0000313" key="5">
    <source>
        <dbReference type="Proteomes" id="UP000261660"/>
    </source>
</evidence>
<dbReference type="PANTHER" id="PTHR11576:SF15">
    <property type="entry name" value="ZONA PELLUCIDA SPERM-BINDING PROTEIN 3-LIKE"/>
    <property type="match status" value="1"/>
</dbReference>
<evidence type="ECO:0000259" key="3">
    <source>
        <dbReference type="PROSITE" id="PS51034"/>
    </source>
</evidence>
<keyword evidence="5" id="KW-1185">Reference proteome</keyword>
<dbReference type="Gene3D" id="2.60.40.4100">
    <property type="entry name" value="Zona pellucida, ZP-C domain"/>
    <property type="match status" value="1"/>
</dbReference>
<name>A0A3Q3FRG3_9LABR</name>
<dbReference type="GO" id="GO:2000344">
    <property type="term" value="P:positive regulation of acrosome reaction"/>
    <property type="evidence" value="ECO:0007669"/>
    <property type="project" value="TreeGrafter"/>
</dbReference>
<feature type="chain" id="PRO_5018715117" description="ZP domain-containing protein" evidence="2">
    <location>
        <begin position="18"/>
        <end position="367"/>
    </location>
</feature>
<dbReference type="PANTHER" id="PTHR11576">
    <property type="entry name" value="ZONA PELLUCIDA SPERM-BINDING PROTEIN 3"/>
    <property type="match status" value="1"/>
</dbReference>